<evidence type="ECO:0000313" key="13">
    <source>
        <dbReference type="EMBL" id="QJY44804.1"/>
    </source>
</evidence>
<evidence type="ECO:0000256" key="5">
    <source>
        <dbReference type="ARBA" id="ARBA00023004"/>
    </source>
</evidence>
<keyword evidence="4 11" id="KW-0479">Metal-binding</keyword>
<comment type="cofactor">
    <cofactor evidence="11">
        <name>[4Fe-4S] cluster</name>
        <dbReference type="ChEBI" id="CHEBI:49883"/>
    </cofactor>
    <text evidence="11">Binds 1 [4Fe-4S] cluster per subunit. Following nitrosylation of the [4Fe-4S] cluster binds 1 [4Fe-8(NO)] cluster per subunit.</text>
</comment>
<dbReference type="GO" id="GO:0005737">
    <property type="term" value="C:cytoplasm"/>
    <property type="evidence" value="ECO:0007669"/>
    <property type="project" value="UniProtKB-SubCell"/>
</dbReference>
<keyword evidence="14" id="KW-1185">Reference proteome</keyword>
<evidence type="ECO:0000256" key="1">
    <source>
        <dbReference type="ARBA" id="ARBA00004496"/>
    </source>
</evidence>
<dbReference type="GO" id="GO:0003677">
    <property type="term" value="F:DNA binding"/>
    <property type="evidence" value="ECO:0007669"/>
    <property type="project" value="UniProtKB-UniRule"/>
</dbReference>
<comment type="PTM">
    <text evidence="11">The Fe-S cluster can be nitrosylated by nitric oxide (NO).</text>
</comment>
<evidence type="ECO:0000256" key="6">
    <source>
        <dbReference type="ARBA" id="ARBA00023014"/>
    </source>
</evidence>
<evidence type="ECO:0000256" key="3">
    <source>
        <dbReference type="ARBA" id="ARBA00022485"/>
    </source>
</evidence>
<evidence type="ECO:0000256" key="2">
    <source>
        <dbReference type="ARBA" id="ARBA00006597"/>
    </source>
</evidence>
<accession>A0A6M6JAB3</accession>
<evidence type="ECO:0000256" key="7">
    <source>
        <dbReference type="ARBA" id="ARBA00023015"/>
    </source>
</evidence>
<keyword evidence="10 11" id="KW-0804">Transcription</keyword>
<dbReference type="AlphaFoldDB" id="A0A6M6JAB3"/>
<dbReference type="InterPro" id="IPR003482">
    <property type="entry name" value="Whib"/>
</dbReference>
<keyword evidence="5 11" id="KW-0408">Iron</keyword>
<evidence type="ECO:0000313" key="14">
    <source>
        <dbReference type="Proteomes" id="UP000505377"/>
    </source>
</evidence>
<dbReference type="GO" id="GO:0045892">
    <property type="term" value="P:negative regulation of DNA-templated transcription"/>
    <property type="evidence" value="ECO:0007669"/>
    <property type="project" value="TreeGrafter"/>
</dbReference>
<sequence length="134" mass="14133">MTAREWRSRAACRDVDPELFFPVADSGPLVERQVQEAKAVCAGCPVRAECLAFALGALADGIAGGLTPAERRRHSRRLAAGGRPRVVRGSADAGRAAIRAGGRVVEVAAAFGVTVRTAERWAQDVRAARQRGAA</sequence>
<dbReference type="GO" id="GO:0045454">
    <property type="term" value="P:cell redox homeostasis"/>
    <property type="evidence" value="ECO:0007669"/>
    <property type="project" value="TreeGrafter"/>
</dbReference>
<dbReference type="GO" id="GO:0046872">
    <property type="term" value="F:metal ion binding"/>
    <property type="evidence" value="ECO:0007669"/>
    <property type="project" value="UniProtKB-KW"/>
</dbReference>
<dbReference type="PROSITE" id="PS51674">
    <property type="entry name" value="4FE4S_WBL"/>
    <property type="match status" value="1"/>
</dbReference>
<feature type="binding site" evidence="11">
    <location>
        <position position="41"/>
    </location>
    <ligand>
        <name>[4Fe-4S] cluster</name>
        <dbReference type="ChEBI" id="CHEBI:49883"/>
    </ligand>
</feature>
<keyword evidence="6 11" id="KW-0411">Iron-sulfur</keyword>
<dbReference type="Proteomes" id="UP000505377">
    <property type="component" value="Chromosome"/>
</dbReference>
<evidence type="ECO:0000256" key="10">
    <source>
        <dbReference type="ARBA" id="ARBA00023163"/>
    </source>
</evidence>
<feature type="domain" description="4Fe-4S Wbl-type" evidence="12">
    <location>
        <begin position="11"/>
        <end position="73"/>
    </location>
</feature>
<comment type="function">
    <text evidence="11">Acts as a transcriptional regulator. Probably redox-responsive. The apo- but not holo-form probably binds DNA.</text>
</comment>
<keyword evidence="7 11" id="KW-0805">Transcription regulation</keyword>
<dbReference type="PANTHER" id="PTHR38839">
    <property type="entry name" value="TRANSCRIPTIONAL REGULATOR WHID-RELATED"/>
    <property type="match status" value="1"/>
</dbReference>
<gene>
    <name evidence="11" type="primary">whiB</name>
    <name evidence="13" type="ORF">HOP40_02240</name>
</gene>
<organism evidence="13 14">
    <name type="scientific">Pseudonocardia broussonetiae</name>
    <dbReference type="NCBI Taxonomy" id="2736640"/>
    <lineage>
        <taxon>Bacteria</taxon>
        <taxon>Bacillati</taxon>
        <taxon>Actinomycetota</taxon>
        <taxon>Actinomycetes</taxon>
        <taxon>Pseudonocardiales</taxon>
        <taxon>Pseudonocardiaceae</taxon>
        <taxon>Pseudonocardia</taxon>
    </lineage>
</organism>
<evidence type="ECO:0000256" key="9">
    <source>
        <dbReference type="ARBA" id="ARBA00023157"/>
    </source>
</evidence>
<comment type="PTM">
    <text evidence="11">Upon Fe-S cluster removal intramolecular disulfide bonds are formed.</text>
</comment>
<feature type="binding site" evidence="11">
    <location>
        <position position="44"/>
    </location>
    <ligand>
        <name>[4Fe-4S] cluster</name>
        <dbReference type="ChEBI" id="CHEBI:49883"/>
    </ligand>
</feature>
<name>A0A6M6JAB3_9PSEU</name>
<dbReference type="GO" id="GO:0035731">
    <property type="term" value="F:dinitrosyl-iron complex binding"/>
    <property type="evidence" value="ECO:0007669"/>
    <property type="project" value="UniProtKB-UniRule"/>
</dbReference>
<dbReference type="InterPro" id="IPR034768">
    <property type="entry name" value="4FE4S_WBL"/>
</dbReference>
<comment type="similarity">
    <text evidence="2 11">Belongs to the WhiB family.</text>
</comment>
<protein>
    <recommendedName>
        <fullName evidence="11">Transcriptional regulator WhiB</fullName>
    </recommendedName>
</protein>
<dbReference type="KEGG" id="pbro:HOP40_02240"/>
<keyword evidence="3 11" id="KW-0004">4Fe-4S</keyword>
<dbReference type="EMBL" id="CP053564">
    <property type="protein sequence ID" value="QJY44804.1"/>
    <property type="molecule type" value="Genomic_DNA"/>
</dbReference>
<proteinExistence type="inferred from homology"/>
<keyword evidence="9 11" id="KW-1015">Disulfide bond</keyword>
<evidence type="ECO:0000256" key="11">
    <source>
        <dbReference type="HAMAP-Rule" id="MF_01479"/>
    </source>
</evidence>
<feature type="binding site" evidence="11">
    <location>
        <position position="12"/>
    </location>
    <ligand>
        <name>[4Fe-4S] cluster</name>
        <dbReference type="ChEBI" id="CHEBI:49883"/>
    </ligand>
</feature>
<evidence type="ECO:0000256" key="4">
    <source>
        <dbReference type="ARBA" id="ARBA00022723"/>
    </source>
</evidence>
<dbReference type="GO" id="GO:0047134">
    <property type="term" value="F:protein-disulfide reductase [NAD(P)H] activity"/>
    <property type="evidence" value="ECO:0007669"/>
    <property type="project" value="TreeGrafter"/>
</dbReference>
<dbReference type="GO" id="GO:0051539">
    <property type="term" value="F:4 iron, 4 sulfur cluster binding"/>
    <property type="evidence" value="ECO:0007669"/>
    <property type="project" value="UniProtKB-UniRule"/>
</dbReference>
<dbReference type="HAMAP" id="MF_01479">
    <property type="entry name" value="WhiB"/>
    <property type="match status" value="1"/>
</dbReference>
<reference evidence="13 14" key="1">
    <citation type="submission" date="2020-05" db="EMBL/GenBank/DDBJ databases">
        <authorList>
            <person name="Mo P."/>
        </authorList>
    </citation>
    <scope>NUCLEOTIDE SEQUENCE [LARGE SCALE GENOMIC DNA]</scope>
    <source>
        <strain evidence="13 14">Gen01</strain>
    </source>
</reference>
<feature type="binding site" evidence="11">
    <location>
        <position position="50"/>
    </location>
    <ligand>
        <name>[4Fe-4S] cluster</name>
        <dbReference type="ChEBI" id="CHEBI:49883"/>
    </ligand>
</feature>
<keyword evidence="11" id="KW-0963">Cytoplasm</keyword>
<keyword evidence="8 11" id="KW-0238">DNA-binding</keyword>
<comment type="subcellular location">
    <subcellularLocation>
        <location evidence="1 11">Cytoplasm</location>
    </subcellularLocation>
</comment>
<dbReference type="Pfam" id="PF02467">
    <property type="entry name" value="Whib"/>
    <property type="match status" value="1"/>
</dbReference>
<evidence type="ECO:0000259" key="12">
    <source>
        <dbReference type="PROSITE" id="PS51674"/>
    </source>
</evidence>
<evidence type="ECO:0000256" key="8">
    <source>
        <dbReference type="ARBA" id="ARBA00023125"/>
    </source>
</evidence>